<dbReference type="EMBL" id="JAHWZX010000022">
    <property type="protein sequence ID" value="MBW4332278.1"/>
    <property type="molecule type" value="Genomic_DNA"/>
</dbReference>
<dbReference type="PROSITE" id="PS50887">
    <property type="entry name" value="GGDEF"/>
    <property type="match status" value="1"/>
</dbReference>
<dbReference type="PROSITE" id="PS50883">
    <property type="entry name" value="EAL"/>
    <property type="match status" value="1"/>
</dbReference>
<feature type="domain" description="EAL" evidence="3">
    <location>
        <begin position="298"/>
        <end position="550"/>
    </location>
</feature>
<keyword evidence="2" id="KW-1133">Transmembrane helix</keyword>
<dbReference type="Pfam" id="PF00990">
    <property type="entry name" value="GGDEF"/>
    <property type="match status" value="1"/>
</dbReference>
<name>A0ABS6XR51_9SPHN</name>
<dbReference type="CDD" id="cd01949">
    <property type="entry name" value="GGDEF"/>
    <property type="match status" value="1"/>
</dbReference>
<evidence type="ECO:0000313" key="5">
    <source>
        <dbReference type="EMBL" id="MBW4332278.1"/>
    </source>
</evidence>
<dbReference type="PANTHER" id="PTHR33121">
    <property type="entry name" value="CYCLIC DI-GMP PHOSPHODIESTERASE PDEF"/>
    <property type="match status" value="1"/>
</dbReference>
<dbReference type="NCBIfam" id="TIGR00254">
    <property type="entry name" value="GGDEF"/>
    <property type="match status" value="1"/>
</dbReference>
<dbReference type="RefSeq" id="WP_219239398.1">
    <property type="nucleotide sequence ID" value="NZ_JAHWZX010000022.1"/>
</dbReference>
<dbReference type="InterPro" id="IPR001633">
    <property type="entry name" value="EAL_dom"/>
</dbReference>
<evidence type="ECO:0000313" key="6">
    <source>
        <dbReference type="Proteomes" id="UP001197214"/>
    </source>
</evidence>
<organism evidence="5 6">
    <name type="scientific">Stakelama flava</name>
    <dbReference type="NCBI Taxonomy" id="2860338"/>
    <lineage>
        <taxon>Bacteria</taxon>
        <taxon>Pseudomonadati</taxon>
        <taxon>Pseudomonadota</taxon>
        <taxon>Alphaproteobacteria</taxon>
        <taxon>Sphingomonadales</taxon>
        <taxon>Sphingomonadaceae</taxon>
        <taxon>Stakelama</taxon>
    </lineage>
</organism>
<feature type="coiled-coil region" evidence="1">
    <location>
        <begin position="284"/>
        <end position="311"/>
    </location>
</feature>
<dbReference type="Proteomes" id="UP001197214">
    <property type="component" value="Unassembled WGS sequence"/>
</dbReference>
<comment type="caution">
    <text evidence="5">The sequence shown here is derived from an EMBL/GenBank/DDBJ whole genome shotgun (WGS) entry which is preliminary data.</text>
</comment>
<evidence type="ECO:0000259" key="3">
    <source>
        <dbReference type="PROSITE" id="PS50883"/>
    </source>
</evidence>
<keyword evidence="2" id="KW-0472">Membrane</keyword>
<evidence type="ECO:0000259" key="4">
    <source>
        <dbReference type="PROSITE" id="PS50887"/>
    </source>
</evidence>
<keyword evidence="1" id="KW-0175">Coiled coil</keyword>
<gene>
    <name evidence="5" type="ORF">KY084_15585</name>
</gene>
<dbReference type="SMART" id="SM00052">
    <property type="entry name" value="EAL"/>
    <property type="match status" value="1"/>
</dbReference>
<dbReference type="InterPro" id="IPR000160">
    <property type="entry name" value="GGDEF_dom"/>
</dbReference>
<reference evidence="5 6" key="1">
    <citation type="submission" date="2021-07" db="EMBL/GenBank/DDBJ databases">
        <title>Stakelama flava sp. nov., a novel endophytic bacterium isolated from branch of Kandelia candel.</title>
        <authorList>
            <person name="Tuo L."/>
        </authorList>
    </citation>
    <scope>NUCLEOTIDE SEQUENCE [LARGE SCALE GENOMIC DNA]</scope>
    <source>
        <strain evidence="5 6">CBK3Z-3</strain>
    </source>
</reference>
<feature type="transmembrane region" description="Helical" evidence="2">
    <location>
        <begin position="6"/>
        <end position="27"/>
    </location>
</feature>
<dbReference type="Pfam" id="PF00563">
    <property type="entry name" value="EAL"/>
    <property type="match status" value="1"/>
</dbReference>
<keyword evidence="6" id="KW-1185">Reference proteome</keyword>
<sequence length="555" mass="59805">MEGVTLTSRAIVFAICAGATAFILALFATSAGHFTADSAARAVIPAIVCGAMCWASAERSIASTAAALDSAIERIARAADGDLNSPIPREVEKCVPQLAGAMDSLFDQLHNNLENVQRLAMFDPVTGLANRVNFRRNCERALGEMGRERNGALFFIDLDRFKNVNDTLGHAMGDGLLGMVANRLRAVADRFASAEGLRPLLGRLAGDEFTMFYPDILDVTEADRIGRAILFALGEPFDLAGQQVKLGASVGVAMRPRHGLTLTDLMRAADAAMYHAKANGRGRVEHFSDTLADAIADRARLENDLRDAVDNDDFALVFQPQICARTGSVVGAEALLRWRHPDGLRMPGNFIGRAEETGLIVEIGQWVTGTVAQTIARWADAGIGQRLAVNISARQIDHVSFFRSLRQALRDADAPASLLELEITENLAMTCSDDVLAAIAALRDDGASVAIDDFGTGYSNLARLRRLPVDRIKLDHSMIRNVADTAEARTIAQAVIALIHGIGCTVVAEGIENEAEADVLRVIGCDILQGYAIGEPMAEAEFIDWMREGNRRLIA</sequence>
<dbReference type="SMART" id="SM00267">
    <property type="entry name" value="GGDEF"/>
    <property type="match status" value="1"/>
</dbReference>
<feature type="domain" description="GGDEF" evidence="4">
    <location>
        <begin position="149"/>
        <end position="289"/>
    </location>
</feature>
<dbReference type="PANTHER" id="PTHR33121:SF70">
    <property type="entry name" value="SIGNALING PROTEIN YKOW"/>
    <property type="match status" value="1"/>
</dbReference>
<keyword evidence="2" id="KW-0812">Transmembrane</keyword>
<accession>A0ABS6XR51</accession>
<protein>
    <submittedName>
        <fullName evidence="5">EAL domain-containing protein</fullName>
    </submittedName>
</protein>
<evidence type="ECO:0000256" key="1">
    <source>
        <dbReference type="SAM" id="Coils"/>
    </source>
</evidence>
<dbReference type="InterPro" id="IPR050706">
    <property type="entry name" value="Cyclic-di-GMP_PDE-like"/>
</dbReference>
<dbReference type="CDD" id="cd01948">
    <property type="entry name" value="EAL"/>
    <property type="match status" value="1"/>
</dbReference>
<evidence type="ECO:0000256" key="2">
    <source>
        <dbReference type="SAM" id="Phobius"/>
    </source>
</evidence>
<proteinExistence type="predicted"/>